<sequence>MSLIAPIETHYAGCRFRSRLEARWAVFFDSLEIPWLYEHEGYRLDGIGRYLPDFLLYPDTSKAIWFEVKAGVPNNNEIRKSQTLSSATGVPAFIYYAYPDLPAPAALMTMSGDEFTQREMVHTWGNKQGWSSKPVGPLRWQTDLTPTAFAFSPTDEGEPRSSFRWWTECDRCGLVILKNHGQVGQCPQREEDLTADRALRPSFGHATPRLHQAYCAARSARFEFGEGLQRAAPIQRSANRPVQSPSTPSGHDRALPGHPREHLNAG</sequence>
<organism evidence="2 3">
    <name type="scientific">Kribbella antibiotica</name>
    <dbReference type="NCBI Taxonomy" id="190195"/>
    <lineage>
        <taxon>Bacteria</taxon>
        <taxon>Bacillati</taxon>
        <taxon>Actinomycetota</taxon>
        <taxon>Actinomycetes</taxon>
        <taxon>Propionibacteriales</taxon>
        <taxon>Kribbellaceae</taxon>
        <taxon>Kribbella</taxon>
    </lineage>
</organism>
<dbReference type="EMBL" id="SMKX01000199">
    <property type="protein sequence ID" value="TDD45556.1"/>
    <property type="molecule type" value="Genomic_DNA"/>
</dbReference>
<dbReference type="Proteomes" id="UP000295124">
    <property type="component" value="Unassembled WGS sequence"/>
</dbReference>
<protein>
    <submittedName>
        <fullName evidence="2">Uncharacterized protein</fullName>
    </submittedName>
</protein>
<feature type="compositionally biased region" description="Polar residues" evidence="1">
    <location>
        <begin position="236"/>
        <end position="249"/>
    </location>
</feature>
<reference evidence="2 3" key="1">
    <citation type="submission" date="2019-03" db="EMBL/GenBank/DDBJ databases">
        <title>Draft genome sequences of novel Actinobacteria.</title>
        <authorList>
            <person name="Sahin N."/>
            <person name="Ay H."/>
            <person name="Saygin H."/>
        </authorList>
    </citation>
    <scope>NUCLEOTIDE SEQUENCE [LARGE SCALE GENOMIC DNA]</scope>
    <source>
        <strain evidence="2 3">JCM 13523</strain>
    </source>
</reference>
<comment type="caution">
    <text evidence="2">The sequence shown here is derived from an EMBL/GenBank/DDBJ whole genome shotgun (WGS) entry which is preliminary data.</text>
</comment>
<keyword evidence="3" id="KW-1185">Reference proteome</keyword>
<name>A0A4R4YKY3_9ACTN</name>
<dbReference type="AlphaFoldDB" id="A0A4R4YKY3"/>
<evidence type="ECO:0000256" key="1">
    <source>
        <dbReference type="SAM" id="MobiDB-lite"/>
    </source>
</evidence>
<evidence type="ECO:0000313" key="2">
    <source>
        <dbReference type="EMBL" id="TDD45556.1"/>
    </source>
</evidence>
<gene>
    <name evidence="2" type="ORF">E1263_38375</name>
</gene>
<feature type="compositionally biased region" description="Basic and acidic residues" evidence="1">
    <location>
        <begin position="250"/>
        <end position="266"/>
    </location>
</feature>
<dbReference type="RefSeq" id="WP_132176665.1">
    <property type="nucleotide sequence ID" value="NZ_SMKX01000199.1"/>
</dbReference>
<dbReference type="Gene3D" id="3.40.91.30">
    <property type="match status" value="1"/>
</dbReference>
<feature type="region of interest" description="Disordered" evidence="1">
    <location>
        <begin position="232"/>
        <end position="266"/>
    </location>
</feature>
<proteinExistence type="predicted"/>
<accession>A0A4R4YKY3</accession>
<evidence type="ECO:0000313" key="3">
    <source>
        <dbReference type="Proteomes" id="UP000295124"/>
    </source>
</evidence>
<dbReference type="OrthoDB" id="1667101at2"/>